<dbReference type="PATRIC" id="fig|345073.21.peg.3633"/>
<gene>
    <name evidence="1" type="ordered locus">VC0395_0358</name>
</gene>
<dbReference type="KEGG" id="vco:VC0395_0358"/>
<sequence>MKKIEILIVVDCAGALATTSLISNVYLIDSNQWLGSWDEGTCQLHTVSEDGQFICWRSCAISPDDEVNITGFYGDMIDQKACLPSPVNDAWEGRVQTRGDTGRYLYTISLSINGITMNFSPYLEVQ</sequence>
<protein>
    <submittedName>
        <fullName evidence="1">Uncharacterized protein</fullName>
    </submittedName>
</protein>
<dbReference type="OrthoDB" id="8481918at2"/>
<dbReference type="RefSeq" id="WP_000717843.1">
    <property type="nucleotide sequence ID" value="NC_009456.1"/>
</dbReference>
<dbReference type="KEGG" id="vcr:VC395_A0904"/>
<dbReference type="EMBL" id="CP000626">
    <property type="protein sequence ID" value="ABQ18549.1"/>
    <property type="molecule type" value="Genomic_DNA"/>
</dbReference>
<evidence type="ECO:0000313" key="1">
    <source>
        <dbReference type="EMBL" id="ABQ18549.1"/>
    </source>
</evidence>
<dbReference type="Proteomes" id="UP000000249">
    <property type="component" value="Chromosome 2"/>
</dbReference>
<proteinExistence type="predicted"/>
<dbReference type="SMR" id="A0A0H3ADY0"/>
<name>A0A0H3ADY0_VIBC3</name>
<reference evidence="1 2" key="1">
    <citation type="submission" date="2007-03" db="EMBL/GenBank/DDBJ databases">
        <authorList>
            <person name="Heidelberg J."/>
        </authorList>
    </citation>
    <scope>NUCLEOTIDE SEQUENCE [LARGE SCALE GENOMIC DNA]</scope>
    <source>
        <strain evidence="2">ATCC 39541 / Classical Ogawa 395 / O395</strain>
    </source>
</reference>
<evidence type="ECO:0000313" key="2">
    <source>
        <dbReference type="Proteomes" id="UP000000249"/>
    </source>
</evidence>
<dbReference type="AlphaFoldDB" id="A0A0H3ADY0"/>
<dbReference type="eggNOG" id="ENOG503428N">
    <property type="taxonomic scope" value="Bacteria"/>
</dbReference>
<accession>A0A0H3ADY0</accession>
<organism evidence="1 2">
    <name type="scientific">Vibrio cholerae serotype O1 (strain ATCC 39541 / Classical Ogawa 395 / O395)</name>
    <dbReference type="NCBI Taxonomy" id="345073"/>
    <lineage>
        <taxon>Bacteria</taxon>
        <taxon>Pseudomonadati</taxon>
        <taxon>Pseudomonadota</taxon>
        <taxon>Gammaproteobacteria</taxon>
        <taxon>Vibrionales</taxon>
        <taxon>Vibrionaceae</taxon>
        <taxon>Vibrio</taxon>
    </lineage>
</organism>